<gene>
    <name evidence="2" type="ORF">GCM10022278_37410</name>
</gene>
<evidence type="ECO:0008006" key="4">
    <source>
        <dbReference type="Google" id="ProtNLM"/>
    </source>
</evidence>
<dbReference type="Proteomes" id="UP001501337">
    <property type="component" value="Unassembled WGS sequence"/>
</dbReference>
<feature type="compositionally biased region" description="Basic and acidic residues" evidence="1">
    <location>
        <begin position="1"/>
        <end position="11"/>
    </location>
</feature>
<sequence length="95" mass="10774">MKGLHRGHESKVAVGHEVTPPKRRVIDQQEVKVVHKSEGSAVARWRRHEVADLYVMHGKPEAGRIEQRLGGVGKHDCGDRDRNALSWMAGRRHEL</sequence>
<feature type="region of interest" description="Disordered" evidence="1">
    <location>
        <begin position="1"/>
        <end position="22"/>
    </location>
</feature>
<accession>A0ABP7Q7D5</accession>
<comment type="caution">
    <text evidence="2">The sequence shown here is derived from an EMBL/GenBank/DDBJ whole genome shotgun (WGS) entry which is preliminary data.</text>
</comment>
<proteinExistence type="predicted"/>
<protein>
    <recommendedName>
        <fullName evidence="4">Transposase</fullName>
    </recommendedName>
</protein>
<evidence type="ECO:0000256" key="1">
    <source>
        <dbReference type="SAM" id="MobiDB-lite"/>
    </source>
</evidence>
<reference evidence="3" key="1">
    <citation type="journal article" date="2019" name="Int. J. Syst. Evol. Microbiol.">
        <title>The Global Catalogue of Microorganisms (GCM) 10K type strain sequencing project: providing services to taxonomists for standard genome sequencing and annotation.</title>
        <authorList>
            <consortium name="The Broad Institute Genomics Platform"/>
            <consortium name="The Broad Institute Genome Sequencing Center for Infectious Disease"/>
            <person name="Wu L."/>
            <person name="Ma J."/>
        </authorList>
    </citation>
    <scope>NUCLEOTIDE SEQUENCE [LARGE SCALE GENOMIC DNA]</scope>
    <source>
        <strain evidence="3">JCM 17555</strain>
    </source>
</reference>
<organism evidence="2 3">
    <name type="scientific">Allohahella marinimesophila</name>
    <dbReference type="NCBI Taxonomy" id="1054972"/>
    <lineage>
        <taxon>Bacteria</taxon>
        <taxon>Pseudomonadati</taxon>
        <taxon>Pseudomonadota</taxon>
        <taxon>Gammaproteobacteria</taxon>
        <taxon>Oceanospirillales</taxon>
        <taxon>Hahellaceae</taxon>
        <taxon>Allohahella</taxon>
    </lineage>
</organism>
<name>A0ABP7Q7D5_9GAMM</name>
<evidence type="ECO:0000313" key="3">
    <source>
        <dbReference type="Proteomes" id="UP001501337"/>
    </source>
</evidence>
<dbReference type="EMBL" id="BAABBO010000021">
    <property type="protein sequence ID" value="GAA3977181.1"/>
    <property type="molecule type" value="Genomic_DNA"/>
</dbReference>
<evidence type="ECO:0000313" key="2">
    <source>
        <dbReference type="EMBL" id="GAA3977181.1"/>
    </source>
</evidence>
<keyword evidence="3" id="KW-1185">Reference proteome</keyword>